<dbReference type="EMBL" id="GGEC01014136">
    <property type="protein sequence ID" value="MBW94619.1"/>
    <property type="molecule type" value="Transcribed_RNA"/>
</dbReference>
<proteinExistence type="predicted"/>
<evidence type="ECO:0000313" key="1">
    <source>
        <dbReference type="EMBL" id="MBW94619.1"/>
    </source>
</evidence>
<accession>A0A2P2JMC8</accession>
<protein>
    <submittedName>
        <fullName evidence="1">Uncharacterized protein</fullName>
    </submittedName>
</protein>
<organism evidence="1">
    <name type="scientific">Rhizophora mucronata</name>
    <name type="common">Asiatic mangrove</name>
    <dbReference type="NCBI Taxonomy" id="61149"/>
    <lineage>
        <taxon>Eukaryota</taxon>
        <taxon>Viridiplantae</taxon>
        <taxon>Streptophyta</taxon>
        <taxon>Embryophyta</taxon>
        <taxon>Tracheophyta</taxon>
        <taxon>Spermatophyta</taxon>
        <taxon>Magnoliopsida</taxon>
        <taxon>eudicotyledons</taxon>
        <taxon>Gunneridae</taxon>
        <taxon>Pentapetalae</taxon>
        <taxon>rosids</taxon>
        <taxon>fabids</taxon>
        <taxon>Malpighiales</taxon>
        <taxon>Rhizophoraceae</taxon>
        <taxon>Rhizophora</taxon>
    </lineage>
</organism>
<sequence>MKTNNDVQRFFCLFFGRRNCKGMNVGPTDHLLIPSTDLWDSSPRTLLNASIICNCFFC</sequence>
<dbReference type="AlphaFoldDB" id="A0A2P2JMC8"/>
<name>A0A2P2JMC8_RHIMU</name>
<reference evidence="1" key="1">
    <citation type="submission" date="2018-02" db="EMBL/GenBank/DDBJ databases">
        <title>Rhizophora mucronata_Transcriptome.</title>
        <authorList>
            <person name="Meera S.P."/>
            <person name="Sreeshan A."/>
            <person name="Augustine A."/>
        </authorList>
    </citation>
    <scope>NUCLEOTIDE SEQUENCE</scope>
    <source>
        <tissue evidence="1">Leaf</tissue>
    </source>
</reference>